<keyword evidence="1" id="KW-0966">Cell projection</keyword>
<gene>
    <name evidence="1" type="ORF">HHL28_10415</name>
</gene>
<reference evidence="1" key="1">
    <citation type="submission" date="2020-04" db="EMBL/GenBank/DDBJ databases">
        <title>A desert anoxygenic phototrophic bacterium fixes CO2 using RubisCO under aerobic conditions.</title>
        <authorList>
            <person name="Tang K."/>
        </authorList>
    </citation>
    <scope>NUCLEOTIDE SEQUENCE [LARGE SCALE GENOMIC DNA]</scope>
    <source>
        <strain evidence="1">MIMtkB3</strain>
    </source>
</reference>
<organism evidence="1 2">
    <name type="scientific">Aerophototrophica crusticola</name>
    <dbReference type="NCBI Taxonomy" id="1709002"/>
    <lineage>
        <taxon>Bacteria</taxon>
        <taxon>Pseudomonadati</taxon>
        <taxon>Pseudomonadota</taxon>
        <taxon>Alphaproteobacteria</taxon>
        <taxon>Rhodospirillales</taxon>
        <taxon>Rhodospirillaceae</taxon>
        <taxon>Aerophototrophica</taxon>
    </lineage>
</organism>
<dbReference type="EMBL" id="CP051775">
    <property type="protein sequence ID" value="QJE73450.1"/>
    <property type="molecule type" value="Genomic_DNA"/>
</dbReference>
<dbReference type="AlphaFoldDB" id="A0A858R7Q4"/>
<keyword evidence="2" id="KW-1185">Reference proteome</keyword>
<dbReference type="KEGG" id="acru:HHL28_10415"/>
<sequence length="75" mass="7428">MSSIAATAQSPLAIGIQGFQRAQEATSDAATQIAGGSLDPEVIVSLSQSALAAEVSAAVIKLADQSLGTLLDVMA</sequence>
<keyword evidence="1" id="KW-0282">Flagellum</keyword>
<dbReference type="Proteomes" id="UP000501891">
    <property type="component" value="Chromosome"/>
</dbReference>
<name>A0A858R7Q4_9PROT</name>
<evidence type="ECO:0000313" key="2">
    <source>
        <dbReference type="Proteomes" id="UP000501891"/>
    </source>
</evidence>
<evidence type="ECO:0000313" key="1">
    <source>
        <dbReference type="EMBL" id="QJE73450.1"/>
    </source>
</evidence>
<accession>A0A858R7Q4</accession>
<protein>
    <submittedName>
        <fullName evidence="1">Flagellar biosynthesis protein FlgE</fullName>
    </submittedName>
</protein>
<keyword evidence="1" id="KW-0969">Cilium</keyword>
<proteinExistence type="predicted"/>